<dbReference type="InterPro" id="IPR050732">
    <property type="entry name" value="Beta-glucan_modifiers"/>
</dbReference>
<dbReference type="GO" id="GO:0000272">
    <property type="term" value="P:polysaccharide catabolic process"/>
    <property type="evidence" value="ECO:0007669"/>
    <property type="project" value="UniProtKB-KW"/>
</dbReference>
<evidence type="ECO:0000256" key="18">
    <source>
        <dbReference type="ARBA" id="ARBA00043078"/>
    </source>
</evidence>
<comment type="caution">
    <text evidence="22">The sequence shown here is derived from an EMBL/GenBank/DDBJ whole genome shotgun (WGS) entry which is preliminary data.</text>
</comment>
<evidence type="ECO:0000256" key="8">
    <source>
        <dbReference type="ARBA" id="ARBA00022525"/>
    </source>
</evidence>
<keyword evidence="9 21" id="KW-0732">Signal</keyword>
<keyword evidence="7" id="KW-0134">Cell wall</keyword>
<dbReference type="GO" id="GO:0042973">
    <property type="term" value="F:glucan endo-1,3-beta-D-glucosidase activity"/>
    <property type="evidence" value="ECO:0007669"/>
    <property type="project" value="UniProtKB-EC"/>
</dbReference>
<evidence type="ECO:0000256" key="12">
    <source>
        <dbReference type="ARBA" id="ARBA00023180"/>
    </source>
</evidence>
<keyword evidence="13" id="KW-0119">Carbohydrate metabolism</keyword>
<evidence type="ECO:0000313" key="23">
    <source>
        <dbReference type="Proteomes" id="UP001143981"/>
    </source>
</evidence>
<keyword evidence="12" id="KW-0325">Glycoprotein</keyword>
<evidence type="ECO:0000256" key="14">
    <source>
        <dbReference type="ARBA" id="ARBA00023316"/>
    </source>
</evidence>
<dbReference type="AlphaFoldDB" id="A0A9W8CVB7"/>
<dbReference type="Gene3D" id="3.20.20.80">
    <property type="entry name" value="Glycosidases"/>
    <property type="match status" value="2"/>
</dbReference>
<dbReference type="Pfam" id="PF00332">
    <property type="entry name" value="Glyco_hydro_17"/>
    <property type="match status" value="1"/>
</dbReference>
<keyword evidence="10 22" id="KW-0378">Hydrolase</keyword>
<evidence type="ECO:0000256" key="5">
    <source>
        <dbReference type="ARBA" id="ARBA00012780"/>
    </source>
</evidence>
<keyword evidence="14" id="KW-0961">Cell wall biogenesis/degradation</keyword>
<organism evidence="22 23">
    <name type="scientific">Coemansia biformis</name>
    <dbReference type="NCBI Taxonomy" id="1286918"/>
    <lineage>
        <taxon>Eukaryota</taxon>
        <taxon>Fungi</taxon>
        <taxon>Fungi incertae sedis</taxon>
        <taxon>Zoopagomycota</taxon>
        <taxon>Kickxellomycotina</taxon>
        <taxon>Kickxellomycetes</taxon>
        <taxon>Kickxellales</taxon>
        <taxon>Kickxellaceae</taxon>
        <taxon>Coemansia</taxon>
    </lineage>
</organism>
<keyword evidence="15" id="KW-0624">Polysaccharide degradation</keyword>
<dbReference type="Proteomes" id="UP001143981">
    <property type="component" value="Unassembled WGS sequence"/>
</dbReference>
<gene>
    <name evidence="22" type="primary">BGL2</name>
    <name evidence="22" type="ORF">LPJ61_004452</name>
</gene>
<accession>A0A9W8CVB7</accession>
<evidence type="ECO:0000313" key="22">
    <source>
        <dbReference type="EMBL" id="KAJ1727668.1"/>
    </source>
</evidence>
<evidence type="ECO:0000256" key="17">
    <source>
        <dbReference type="ARBA" id="ARBA00042373"/>
    </source>
</evidence>
<comment type="function">
    <text evidence="16">Glucanases play a role in cell expansion during growth, in cell-cell fusion during mating, and in spore release during sporulation. This enzyme may be involved in beta-glucan degradation. Active on laminarin and lichenan.</text>
</comment>
<proteinExistence type="inferred from homology"/>
<feature type="signal peptide" evidence="21">
    <location>
        <begin position="1"/>
        <end position="16"/>
    </location>
</feature>
<evidence type="ECO:0000256" key="7">
    <source>
        <dbReference type="ARBA" id="ARBA00022512"/>
    </source>
</evidence>
<dbReference type="PANTHER" id="PTHR16631">
    <property type="entry name" value="GLUCAN 1,3-BETA-GLUCOSIDASE"/>
    <property type="match status" value="1"/>
</dbReference>
<evidence type="ECO:0000256" key="3">
    <source>
        <dbReference type="ARBA" id="ARBA00004401"/>
    </source>
</evidence>
<feature type="chain" id="PRO_5040761092" description="glucan endo-1,3-beta-D-glucosidase" evidence="21">
    <location>
        <begin position="17"/>
        <end position="375"/>
    </location>
</feature>
<evidence type="ECO:0000256" key="20">
    <source>
        <dbReference type="SAM" id="MobiDB-lite"/>
    </source>
</evidence>
<sequence length="375" mass="40613">MKLLLSLGALATAASAAHPLNALAYNPKQLATGACPTVDTVRGDLRVLADYTNEVRIYSVKDCNQGEPVLRAMEGTDWKIQLGLWVNKNDEVYEKDRDELLRLAGVFDLKKHVTAVIVGNEAVYRKEQTSAQVAAKVRDARAALDKHGLSSIPVTTSETWPSYDKTLIDAVDYVNMHAFPFWEGVSIDHSQSKVFEHIYDMKRAAGNKTVVVGETGWPDSGGNYEAAVPSLKNEQRYMREFVCRASLENIRYVWFSAFDEAWKPTTNASSVEAHWGILRGDKSPKFPSPMYDCKGFVPSSTPSAKGAASRADMSESDGASVHDASDSEEISEGASTHSGSASDDTSGARHGPHVARLPTVAAAVAAIAFVFAAAL</sequence>
<dbReference type="GO" id="GO:0005576">
    <property type="term" value="C:extracellular region"/>
    <property type="evidence" value="ECO:0007669"/>
    <property type="project" value="TreeGrafter"/>
</dbReference>
<dbReference type="GO" id="GO:0009986">
    <property type="term" value="C:cell surface"/>
    <property type="evidence" value="ECO:0007669"/>
    <property type="project" value="TreeGrafter"/>
</dbReference>
<evidence type="ECO:0000256" key="4">
    <source>
        <dbReference type="ARBA" id="ARBA00008773"/>
    </source>
</evidence>
<feature type="region of interest" description="Disordered" evidence="20">
    <location>
        <begin position="302"/>
        <end position="352"/>
    </location>
</feature>
<keyword evidence="23" id="KW-1185">Reference proteome</keyword>
<dbReference type="SUPFAM" id="SSF51445">
    <property type="entry name" value="(Trans)glycosidases"/>
    <property type="match status" value="1"/>
</dbReference>
<dbReference type="PANTHER" id="PTHR16631:SF17">
    <property type="entry name" value="GLUCAN ENDO-1,3-BETA-GLUCOSIDASE BTGC"/>
    <property type="match status" value="1"/>
</dbReference>
<evidence type="ECO:0000256" key="21">
    <source>
        <dbReference type="SAM" id="SignalP"/>
    </source>
</evidence>
<evidence type="ECO:0000256" key="11">
    <source>
        <dbReference type="ARBA" id="ARBA00023136"/>
    </source>
</evidence>
<dbReference type="GO" id="GO:0071555">
    <property type="term" value="P:cell wall organization"/>
    <property type="evidence" value="ECO:0007669"/>
    <property type="project" value="UniProtKB-KW"/>
</dbReference>
<evidence type="ECO:0000256" key="9">
    <source>
        <dbReference type="ARBA" id="ARBA00022729"/>
    </source>
</evidence>
<dbReference type="OrthoDB" id="77201at2759"/>
<dbReference type="EMBL" id="JANBOI010001021">
    <property type="protein sequence ID" value="KAJ1727668.1"/>
    <property type="molecule type" value="Genomic_DNA"/>
</dbReference>
<evidence type="ECO:0000256" key="16">
    <source>
        <dbReference type="ARBA" id="ARBA00037649"/>
    </source>
</evidence>
<name>A0A9W8CVB7_9FUNG</name>
<dbReference type="EC" id="3.2.1.39" evidence="5"/>
<dbReference type="InterPro" id="IPR000490">
    <property type="entry name" value="Glyco_hydro_17"/>
</dbReference>
<evidence type="ECO:0000256" key="10">
    <source>
        <dbReference type="ARBA" id="ARBA00022801"/>
    </source>
</evidence>
<feature type="compositionally biased region" description="Polar residues" evidence="20">
    <location>
        <begin position="333"/>
        <end position="345"/>
    </location>
</feature>
<evidence type="ECO:0000256" key="1">
    <source>
        <dbReference type="ARBA" id="ARBA00000382"/>
    </source>
</evidence>
<evidence type="ECO:0000256" key="13">
    <source>
        <dbReference type="ARBA" id="ARBA00023277"/>
    </source>
</evidence>
<keyword evidence="8" id="KW-0964">Secreted</keyword>
<protein>
    <recommendedName>
        <fullName evidence="5">glucan endo-1,3-beta-D-glucosidase</fullName>
        <ecNumber evidence="5">3.2.1.39</ecNumber>
    </recommendedName>
    <alternativeName>
        <fullName evidence="18">Endo-1,3-beta-glucanase btgC</fullName>
    </alternativeName>
    <alternativeName>
        <fullName evidence="17">Laminarinase btgC</fullName>
    </alternativeName>
</protein>
<comment type="similarity">
    <text evidence="4 19">Belongs to the glycosyl hydrolase 17 family.</text>
</comment>
<evidence type="ECO:0000256" key="2">
    <source>
        <dbReference type="ARBA" id="ARBA00004191"/>
    </source>
</evidence>
<dbReference type="GO" id="GO:0005886">
    <property type="term" value="C:plasma membrane"/>
    <property type="evidence" value="ECO:0007669"/>
    <property type="project" value="UniProtKB-SubCell"/>
</dbReference>
<keyword evidence="11" id="KW-0472">Membrane</keyword>
<keyword evidence="6" id="KW-1003">Cell membrane</keyword>
<comment type="catalytic activity">
    <reaction evidence="1">
        <text>Hydrolysis of (1-&gt;3)-beta-D-glucosidic linkages in (1-&gt;3)-beta-D-glucans.</text>
        <dbReference type="EC" id="3.2.1.39"/>
    </reaction>
</comment>
<keyword evidence="22" id="KW-0326">Glycosidase</keyword>
<evidence type="ECO:0000256" key="19">
    <source>
        <dbReference type="RuleBase" id="RU004335"/>
    </source>
</evidence>
<reference evidence="22" key="1">
    <citation type="submission" date="2022-07" db="EMBL/GenBank/DDBJ databases">
        <title>Phylogenomic reconstructions and comparative analyses of Kickxellomycotina fungi.</title>
        <authorList>
            <person name="Reynolds N.K."/>
            <person name="Stajich J.E."/>
            <person name="Barry K."/>
            <person name="Grigoriev I.V."/>
            <person name="Crous P."/>
            <person name="Smith M.E."/>
        </authorList>
    </citation>
    <scope>NUCLEOTIDE SEQUENCE</scope>
    <source>
        <strain evidence="22">BCRC 34381</strain>
    </source>
</reference>
<comment type="subcellular location">
    <subcellularLocation>
        <location evidence="3">Cell membrane</location>
        <topology evidence="3">Single-pass type II membrane protein</topology>
    </subcellularLocation>
    <subcellularLocation>
        <location evidence="2">Secreted</location>
        <location evidence="2">Cell wall</location>
    </subcellularLocation>
</comment>
<evidence type="ECO:0000256" key="6">
    <source>
        <dbReference type="ARBA" id="ARBA00022475"/>
    </source>
</evidence>
<evidence type="ECO:0000256" key="15">
    <source>
        <dbReference type="ARBA" id="ARBA00023326"/>
    </source>
</evidence>
<dbReference type="GO" id="GO:0009277">
    <property type="term" value="C:fungal-type cell wall"/>
    <property type="evidence" value="ECO:0007669"/>
    <property type="project" value="TreeGrafter"/>
</dbReference>
<dbReference type="InterPro" id="IPR017853">
    <property type="entry name" value="GH"/>
</dbReference>